<evidence type="ECO:0000313" key="1">
    <source>
        <dbReference type="EMBL" id="GEW63084.1"/>
    </source>
</evidence>
<name>A0A699GXN6_TANCI</name>
<sequence length="222" mass="25530">MMQCNVVMLSGSTKMEPKMIQKESNVLDGGSDVLNGSIMVVEVMVKWNGGGEVEWWWHLRISGDEWRKETILHILYILDCGFNGVFGRDLEGDHERVIVVVDWSSLAEDHPKLLRRMWFKRSGSSEGRPFSTWHDPEESLFEESKIKVFSKGKTVDHVAEISTRMVLISLEAYSVLTKDDFPFFDIGFQFGYDHLEGVEGNVYSFDLAILTKWSRIEKDITN</sequence>
<organism evidence="1">
    <name type="scientific">Tanacetum cinerariifolium</name>
    <name type="common">Dalmatian daisy</name>
    <name type="synonym">Chrysanthemum cinerariifolium</name>
    <dbReference type="NCBI Taxonomy" id="118510"/>
    <lineage>
        <taxon>Eukaryota</taxon>
        <taxon>Viridiplantae</taxon>
        <taxon>Streptophyta</taxon>
        <taxon>Embryophyta</taxon>
        <taxon>Tracheophyta</taxon>
        <taxon>Spermatophyta</taxon>
        <taxon>Magnoliopsida</taxon>
        <taxon>eudicotyledons</taxon>
        <taxon>Gunneridae</taxon>
        <taxon>Pentapetalae</taxon>
        <taxon>asterids</taxon>
        <taxon>campanulids</taxon>
        <taxon>Asterales</taxon>
        <taxon>Asteraceae</taxon>
        <taxon>Asteroideae</taxon>
        <taxon>Anthemideae</taxon>
        <taxon>Anthemidinae</taxon>
        <taxon>Tanacetum</taxon>
    </lineage>
</organism>
<accession>A0A699GXN6</accession>
<gene>
    <name evidence="1" type="ORF">Tci_235060</name>
</gene>
<protein>
    <submittedName>
        <fullName evidence="1">Uncharacterized protein</fullName>
    </submittedName>
</protein>
<dbReference type="EMBL" id="BKCJ010066715">
    <property type="protein sequence ID" value="GEW63084.1"/>
    <property type="molecule type" value="Genomic_DNA"/>
</dbReference>
<comment type="caution">
    <text evidence="1">The sequence shown here is derived from an EMBL/GenBank/DDBJ whole genome shotgun (WGS) entry which is preliminary data.</text>
</comment>
<proteinExistence type="predicted"/>
<dbReference type="AlphaFoldDB" id="A0A699GXN6"/>
<reference evidence="1" key="1">
    <citation type="journal article" date="2019" name="Sci. Rep.">
        <title>Draft genome of Tanacetum cinerariifolium, the natural source of mosquito coil.</title>
        <authorList>
            <person name="Yamashiro T."/>
            <person name="Shiraishi A."/>
            <person name="Satake H."/>
            <person name="Nakayama K."/>
        </authorList>
    </citation>
    <scope>NUCLEOTIDE SEQUENCE</scope>
</reference>